<name>A0ACB9C2H8_ARCLA</name>
<proteinExistence type="predicted"/>
<accession>A0ACB9C2H8</accession>
<dbReference type="EMBL" id="CM042051">
    <property type="protein sequence ID" value="KAI3728521.1"/>
    <property type="molecule type" value="Genomic_DNA"/>
</dbReference>
<keyword evidence="2" id="KW-1185">Reference proteome</keyword>
<sequence length="156" mass="17850">MNSNDEVFGECFNAVHRLLDRSSYMFENASIPVCISYDDMLSFYACINIEEYLNISNRYRLYSGPMVWIGIYIAIASGFCIIAMAADLFLGFRNRKFWFPCKYFSLNAASITVITVAMKLPVDLSTPMPGHLDQAAKVILAEEFRKLIVRHRAYSQ</sequence>
<gene>
    <name evidence="1" type="ORF">L6452_17158</name>
</gene>
<reference evidence="2" key="1">
    <citation type="journal article" date="2022" name="Mol. Ecol. Resour.">
        <title>The genomes of chicory, endive, great burdock and yacon provide insights into Asteraceae palaeo-polyploidization history and plant inulin production.</title>
        <authorList>
            <person name="Fan W."/>
            <person name="Wang S."/>
            <person name="Wang H."/>
            <person name="Wang A."/>
            <person name="Jiang F."/>
            <person name="Liu H."/>
            <person name="Zhao H."/>
            <person name="Xu D."/>
            <person name="Zhang Y."/>
        </authorList>
    </citation>
    <scope>NUCLEOTIDE SEQUENCE [LARGE SCALE GENOMIC DNA]</scope>
    <source>
        <strain evidence="2">cv. Niubang</strain>
    </source>
</reference>
<protein>
    <submittedName>
        <fullName evidence="1">Uncharacterized protein</fullName>
    </submittedName>
</protein>
<reference evidence="1 2" key="2">
    <citation type="journal article" date="2022" name="Mol. Ecol. Resour.">
        <title>The genomes of chicory, endive, great burdock and yacon provide insights into Asteraceae paleo-polyploidization history and plant inulin production.</title>
        <authorList>
            <person name="Fan W."/>
            <person name="Wang S."/>
            <person name="Wang H."/>
            <person name="Wang A."/>
            <person name="Jiang F."/>
            <person name="Liu H."/>
            <person name="Zhao H."/>
            <person name="Xu D."/>
            <person name="Zhang Y."/>
        </authorList>
    </citation>
    <scope>NUCLEOTIDE SEQUENCE [LARGE SCALE GENOMIC DNA]</scope>
    <source>
        <strain evidence="2">cv. Niubang</strain>
    </source>
</reference>
<evidence type="ECO:0000313" key="2">
    <source>
        <dbReference type="Proteomes" id="UP001055879"/>
    </source>
</evidence>
<comment type="caution">
    <text evidence="1">The sequence shown here is derived from an EMBL/GenBank/DDBJ whole genome shotgun (WGS) entry which is preliminary data.</text>
</comment>
<organism evidence="1 2">
    <name type="scientific">Arctium lappa</name>
    <name type="common">Greater burdock</name>
    <name type="synonym">Lappa major</name>
    <dbReference type="NCBI Taxonomy" id="4217"/>
    <lineage>
        <taxon>Eukaryota</taxon>
        <taxon>Viridiplantae</taxon>
        <taxon>Streptophyta</taxon>
        <taxon>Embryophyta</taxon>
        <taxon>Tracheophyta</taxon>
        <taxon>Spermatophyta</taxon>
        <taxon>Magnoliopsida</taxon>
        <taxon>eudicotyledons</taxon>
        <taxon>Gunneridae</taxon>
        <taxon>Pentapetalae</taxon>
        <taxon>asterids</taxon>
        <taxon>campanulids</taxon>
        <taxon>Asterales</taxon>
        <taxon>Asteraceae</taxon>
        <taxon>Carduoideae</taxon>
        <taxon>Cardueae</taxon>
        <taxon>Arctiinae</taxon>
        <taxon>Arctium</taxon>
    </lineage>
</organism>
<dbReference type="Proteomes" id="UP001055879">
    <property type="component" value="Linkage Group LG05"/>
</dbReference>
<evidence type="ECO:0000313" key="1">
    <source>
        <dbReference type="EMBL" id="KAI3728521.1"/>
    </source>
</evidence>